<protein>
    <submittedName>
        <fullName evidence="1">Uncharacterized protein</fullName>
    </submittedName>
</protein>
<organism evidence="1 3">
    <name type="scientific">Candidatus Erwinia dacicola</name>
    <dbReference type="NCBI Taxonomy" id="252393"/>
    <lineage>
        <taxon>Bacteria</taxon>
        <taxon>Pseudomonadati</taxon>
        <taxon>Pseudomonadota</taxon>
        <taxon>Gammaproteobacteria</taxon>
        <taxon>Enterobacterales</taxon>
        <taxon>Erwiniaceae</taxon>
        <taxon>Erwinia</taxon>
    </lineage>
</organism>
<dbReference type="EMBL" id="MAYS01000101">
    <property type="protein sequence ID" value="OFC63321.1"/>
    <property type="molecule type" value="Genomic_DNA"/>
</dbReference>
<evidence type="ECO:0000313" key="2">
    <source>
        <dbReference type="EMBL" id="RAP69647.1"/>
    </source>
</evidence>
<dbReference type="AlphaFoldDB" id="A0A1E7Z3N0"/>
<reference evidence="2 4" key="2">
    <citation type="submission" date="2018-04" db="EMBL/GenBank/DDBJ databases">
        <title>Genomes of the Obligate Erwinia dacicola and Facultative Enterobacter sp. OLF Endosymbionts of the Olive Fruit fly, Bactrocera oleae.</title>
        <authorList>
            <person name="Estes A.M."/>
            <person name="Hearn D.J."/>
            <person name="Agarwal S."/>
            <person name="Pierson E.A."/>
            <person name="Dunning-Hotopp J.C."/>
        </authorList>
    </citation>
    <scope>NUCLEOTIDE SEQUENCE [LARGE SCALE GENOMIC DNA]</scope>
    <source>
        <strain evidence="2 4">Oroville</strain>
    </source>
</reference>
<dbReference type="Proteomes" id="UP000244334">
    <property type="component" value="Unassembled WGS sequence"/>
</dbReference>
<name>A0A1E7Z3N0_9GAMM</name>
<comment type="caution">
    <text evidence="1">The sequence shown here is derived from an EMBL/GenBank/DDBJ whole genome shotgun (WGS) entry which is preliminary data.</text>
</comment>
<accession>A0A1E7Z3N0</accession>
<sequence>MSTDVFAQQIDSLVNSPETNHGTHLMMKDVLIEYVAQLDADLYWSRERTDDTLHPERKAELDRQIANLTTLRDYLYDTVAEFIDAGRVKISVMPYARRSYRSAQDIDEEPQNGRIQLFREYRG</sequence>
<evidence type="ECO:0000313" key="4">
    <source>
        <dbReference type="Proteomes" id="UP000244334"/>
    </source>
</evidence>
<evidence type="ECO:0000313" key="3">
    <source>
        <dbReference type="Proteomes" id="UP000243534"/>
    </source>
</evidence>
<dbReference type="RefSeq" id="WP_070133941.1">
    <property type="nucleotide sequence ID" value="NZ_LJAM02000655.1"/>
</dbReference>
<keyword evidence="4" id="KW-1185">Reference proteome</keyword>
<proteinExistence type="predicted"/>
<dbReference type="Proteomes" id="UP000243534">
    <property type="component" value="Unassembled WGS sequence"/>
</dbReference>
<gene>
    <name evidence="2" type="ORF">ACZ87_03562</name>
    <name evidence="1" type="ORF">BBW68_01115</name>
</gene>
<evidence type="ECO:0000313" key="1">
    <source>
        <dbReference type="EMBL" id="OFC63321.1"/>
    </source>
</evidence>
<dbReference type="EMBL" id="LJAM02000655">
    <property type="protein sequence ID" value="RAP69647.1"/>
    <property type="molecule type" value="Genomic_DNA"/>
</dbReference>
<reference evidence="1 3" key="1">
    <citation type="submission" date="2016-07" db="EMBL/GenBank/DDBJ databases">
        <authorList>
            <person name="Yuval B."/>
        </authorList>
    </citation>
    <scope>NUCLEOTIDE SEQUENCE [LARGE SCALE GENOMIC DNA]</scope>
    <source>
        <strain evidence="1 3">IL</strain>
    </source>
</reference>